<sequence>MTGAAGGIGKEHAKRFADEGASVVALDIDEQGAESTAKELPAGGDQRHLGGRVDISSLASCQDAADRVVAEFGRIDVLVNNAAIYANIDHKRADEAYLDQVLSVNMLGPWRMSKAVVPTMMSQNSGRIINQSSDAALMYHVSRKPETLPNFAYAWSKYSVNGLTKFMAGVLGGYNITVNCISPGMTMTEATQQAVSPRMAERLNASTPLGRAMEPQEIAAAALFLASDDAKSITGQILYVNGGAVMP</sequence>
<proteinExistence type="inferred from homology"/>
<dbReference type="RefSeq" id="WP_306998174.1">
    <property type="nucleotide sequence ID" value="NZ_JAUSUT010000001.1"/>
</dbReference>
<keyword evidence="3" id="KW-1185">Reference proteome</keyword>
<dbReference type="InterPro" id="IPR036291">
    <property type="entry name" value="NAD(P)-bd_dom_sf"/>
</dbReference>
<dbReference type="Proteomes" id="UP001229651">
    <property type="component" value="Unassembled WGS sequence"/>
</dbReference>
<dbReference type="PANTHER" id="PTHR42760">
    <property type="entry name" value="SHORT-CHAIN DEHYDROGENASES/REDUCTASES FAMILY MEMBER"/>
    <property type="match status" value="1"/>
</dbReference>
<dbReference type="InterPro" id="IPR002347">
    <property type="entry name" value="SDR_fam"/>
</dbReference>
<evidence type="ECO:0000313" key="3">
    <source>
        <dbReference type="Proteomes" id="UP001229651"/>
    </source>
</evidence>
<reference evidence="2 3" key="1">
    <citation type="submission" date="2023-07" db="EMBL/GenBank/DDBJ databases">
        <title>Sequencing the genomes of 1000 actinobacteria strains.</title>
        <authorList>
            <person name="Klenk H.-P."/>
        </authorList>
    </citation>
    <scope>NUCLEOTIDE SEQUENCE [LARGE SCALE GENOMIC DNA]</scope>
    <source>
        <strain evidence="2 3">DSM 45805</strain>
    </source>
</reference>
<comment type="similarity">
    <text evidence="1">Belongs to the short-chain dehydrogenases/reductases (SDR) family.</text>
</comment>
<dbReference type="SUPFAM" id="SSF51735">
    <property type="entry name" value="NAD(P)-binding Rossmann-fold domains"/>
    <property type="match status" value="1"/>
</dbReference>
<evidence type="ECO:0000313" key="2">
    <source>
        <dbReference type="EMBL" id="MDQ0382736.1"/>
    </source>
</evidence>
<organism evidence="2 3">
    <name type="scientific">Amycolatopsis thermophila</name>
    <dbReference type="NCBI Taxonomy" id="206084"/>
    <lineage>
        <taxon>Bacteria</taxon>
        <taxon>Bacillati</taxon>
        <taxon>Actinomycetota</taxon>
        <taxon>Actinomycetes</taxon>
        <taxon>Pseudonocardiales</taxon>
        <taxon>Pseudonocardiaceae</taxon>
        <taxon>Amycolatopsis</taxon>
    </lineage>
</organism>
<name>A0ABU0F5B2_9PSEU</name>
<dbReference type="CDD" id="cd05233">
    <property type="entry name" value="SDR_c"/>
    <property type="match status" value="1"/>
</dbReference>
<dbReference type="Pfam" id="PF13561">
    <property type="entry name" value="adh_short_C2"/>
    <property type="match status" value="1"/>
</dbReference>
<dbReference type="EC" id="1.1.1.100" evidence="2"/>
<dbReference type="PRINTS" id="PR00081">
    <property type="entry name" value="GDHRDH"/>
</dbReference>
<dbReference type="EMBL" id="JAUSUT010000001">
    <property type="protein sequence ID" value="MDQ0382736.1"/>
    <property type="molecule type" value="Genomic_DNA"/>
</dbReference>
<accession>A0ABU0F5B2</accession>
<keyword evidence="2" id="KW-0560">Oxidoreductase</keyword>
<evidence type="ECO:0000256" key="1">
    <source>
        <dbReference type="ARBA" id="ARBA00006484"/>
    </source>
</evidence>
<protein>
    <submittedName>
        <fullName evidence="2">3-oxoacyl-[acyl-carrier protein] reductase</fullName>
        <ecNumber evidence="2">1.1.1.100</ecNumber>
    </submittedName>
</protein>
<dbReference type="PRINTS" id="PR00080">
    <property type="entry name" value="SDRFAMILY"/>
</dbReference>
<dbReference type="Gene3D" id="3.40.50.720">
    <property type="entry name" value="NAD(P)-binding Rossmann-like Domain"/>
    <property type="match status" value="1"/>
</dbReference>
<dbReference type="GO" id="GO:0004316">
    <property type="term" value="F:3-oxoacyl-[acyl-carrier-protein] reductase (NADPH) activity"/>
    <property type="evidence" value="ECO:0007669"/>
    <property type="project" value="UniProtKB-EC"/>
</dbReference>
<comment type="caution">
    <text evidence="2">The sequence shown here is derived from an EMBL/GenBank/DDBJ whole genome shotgun (WGS) entry which is preliminary data.</text>
</comment>
<gene>
    <name evidence="2" type="ORF">FB470_006730</name>
</gene>